<dbReference type="CDD" id="cd07377">
    <property type="entry name" value="WHTH_GntR"/>
    <property type="match status" value="1"/>
</dbReference>
<evidence type="ECO:0000256" key="1">
    <source>
        <dbReference type="ARBA" id="ARBA00023015"/>
    </source>
</evidence>
<evidence type="ECO:0000256" key="4">
    <source>
        <dbReference type="SAM" id="MobiDB-lite"/>
    </source>
</evidence>
<dbReference type="SUPFAM" id="SSF48008">
    <property type="entry name" value="GntR ligand-binding domain-like"/>
    <property type="match status" value="1"/>
</dbReference>
<feature type="domain" description="HTH gntR-type" evidence="5">
    <location>
        <begin position="10"/>
        <end position="77"/>
    </location>
</feature>
<keyword evidence="2" id="KW-0238">DNA-binding</keyword>
<proteinExistence type="predicted"/>
<evidence type="ECO:0000313" key="6">
    <source>
        <dbReference type="EMBL" id="MBN9670159.1"/>
    </source>
</evidence>
<dbReference type="InterPro" id="IPR000524">
    <property type="entry name" value="Tscrpt_reg_HTH_GntR"/>
</dbReference>
<evidence type="ECO:0000313" key="7">
    <source>
        <dbReference type="Proteomes" id="UP000664096"/>
    </source>
</evidence>
<dbReference type="Pfam" id="PF07729">
    <property type="entry name" value="FCD"/>
    <property type="match status" value="1"/>
</dbReference>
<evidence type="ECO:0000259" key="5">
    <source>
        <dbReference type="PROSITE" id="PS50949"/>
    </source>
</evidence>
<dbReference type="Proteomes" id="UP000664096">
    <property type="component" value="Unassembled WGS sequence"/>
</dbReference>
<dbReference type="PANTHER" id="PTHR43537:SF49">
    <property type="entry name" value="TRANSCRIPTIONAL REGULATORY PROTEIN"/>
    <property type="match status" value="1"/>
</dbReference>
<dbReference type="SUPFAM" id="SSF46785">
    <property type="entry name" value="Winged helix' DNA-binding domain"/>
    <property type="match status" value="1"/>
</dbReference>
<dbReference type="InterPro" id="IPR008920">
    <property type="entry name" value="TF_FadR/GntR_C"/>
</dbReference>
<dbReference type="Gene3D" id="1.10.10.10">
    <property type="entry name" value="Winged helix-like DNA-binding domain superfamily/Winged helix DNA-binding domain"/>
    <property type="match status" value="1"/>
</dbReference>
<dbReference type="EMBL" id="JAEKJZ010000001">
    <property type="protein sequence ID" value="MBN9670159.1"/>
    <property type="molecule type" value="Genomic_DNA"/>
</dbReference>
<protein>
    <submittedName>
        <fullName evidence="6">GntR family transcriptional regulator</fullName>
    </submittedName>
</protein>
<feature type="region of interest" description="Disordered" evidence="4">
    <location>
        <begin position="225"/>
        <end position="247"/>
    </location>
</feature>
<evidence type="ECO:0000256" key="3">
    <source>
        <dbReference type="ARBA" id="ARBA00023163"/>
    </source>
</evidence>
<dbReference type="AlphaFoldDB" id="A0A939ECN2"/>
<sequence>MTTETKNKRAIHSELIAEQIEKEIVDGILCAGAKLDEAAIAARFGVSRTPVREAFMILVSRALAERVPYKGVIVCNLSFERIEGMFEAMSEIDGLCGRLAAGRMTAGEQAVLQDLHLSMAALAKAGHFEAYQSANWELHDLIHQGTHNSDLIEIARGMGVKLAPFRRAQLLNRERVEQSHEEHEEIVQALIERNSVTAERLLRMHLLSSARSYLTAFAARSKTAATGSDAFEGRRRARGRNRKLGAN</sequence>
<evidence type="ECO:0000256" key="2">
    <source>
        <dbReference type="ARBA" id="ARBA00023125"/>
    </source>
</evidence>
<dbReference type="SMART" id="SM00345">
    <property type="entry name" value="HTH_GNTR"/>
    <property type="match status" value="1"/>
</dbReference>
<dbReference type="PROSITE" id="PS50949">
    <property type="entry name" value="HTH_GNTR"/>
    <property type="match status" value="1"/>
</dbReference>
<name>A0A939ECN2_9HYPH</name>
<dbReference type="Pfam" id="PF00392">
    <property type="entry name" value="GntR"/>
    <property type="match status" value="1"/>
</dbReference>
<dbReference type="InterPro" id="IPR036388">
    <property type="entry name" value="WH-like_DNA-bd_sf"/>
</dbReference>
<comment type="caution">
    <text evidence="6">The sequence shown here is derived from an EMBL/GenBank/DDBJ whole genome shotgun (WGS) entry which is preliminary data.</text>
</comment>
<dbReference type="InterPro" id="IPR036390">
    <property type="entry name" value="WH_DNA-bd_sf"/>
</dbReference>
<gene>
    <name evidence="6" type="ORF">JF539_07395</name>
</gene>
<feature type="compositionally biased region" description="Basic residues" evidence="4">
    <location>
        <begin position="235"/>
        <end position="247"/>
    </location>
</feature>
<keyword evidence="1" id="KW-0805">Transcription regulation</keyword>
<dbReference type="GO" id="GO:0003700">
    <property type="term" value="F:DNA-binding transcription factor activity"/>
    <property type="evidence" value="ECO:0007669"/>
    <property type="project" value="InterPro"/>
</dbReference>
<dbReference type="InterPro" id="IPR011711">
    <property type="entry name" value="GntR_C"/>
</dbReference>
<dbReference type="RefSeq" id="WP_207139669.1">
    <property type="nucleotide sequence ID" value="NZ_JAEKJZ010000001.1"/>
</dbReference>
<reference evidence="6" key="1">
    <citation type="submission" date="2020-12" db="EMBL/GenBank/DDBJ databases">
        <title>Oil enriched cultivation method for isolating marine PHA-producing bacteria.</title>
        <authorList>
            <person name="Zheng W."/>
            <person name="Yu S."/>
            <person name="Huang Y."/>
        </authorList>
    </citation>
    <scope>NUCLEOTIDE SEQUENCE</scope>
    <source>
        <strain evidence="6">SY-2-12</strain>
    </source>
</reference>
<dbReference type="SMART" id="SM00895">
    <property type="entry name" value="FCD"/>
    <property type="match status" value="1"/>
</dbReference>
<dbReference type="Gene3D" id="1.20.120.530">
    <property type="entry name" value="GntR ligand-binding domain-like"/>
    <property type="match status" value="1"/>
</dbReference>
<dbReference type="GO" id="GO:0003677">
    <property type="term" value="F:DNA binding"/>
    <property type="evidence" value="ECO:0007669"/>
    <property type="project" value="UniProtKB-KW"/>
</dbReference>
<accession>A0A939ECN2</accession>
<keyword evidence="3" id="KW-0804">Transcription</keyword>
<dbReference type="PANTHER" id="PTHR43537">
    <property type="entry name" value="TRANSCRIPTIONAL REGULATOR, GNTR FAMILY"/>
    <property type="match status" value="1"/>
</dbReference>
<organism evidence="6 7">
    <name type="scientific">Roseibium aggregatum</name>
    <dbReference type="NCBI Taxonomy" id="187304"/>
    <lineage>
        <taxon>Bacteria</taxon>
        <taxon>Pseudomonadati</taxon>
        <taxon>Pseudomonadota</taxon>
        <taxon>Alphaproteobacteria</taxon>
        <taxon>Hyphomicrobiales</taxon>
        <taxon>Stappiaceae</taxon>
        <taxon>Roseibium</taxon>
    </lineage>
</organism>